<dbReference type="GeneTree" id="ENSGT00910000147604"/>
<reference evidence="1" key="2">
    <citation type="submission" date="2025-09" db="UniProtKB">
        <authorList>
            <consortium name="Ensembl"/>
        </authorList>
    </citation>
    <scope>IDENTIFICATION</scope>
</reference>
<dbReference type="Bgee" id="ENSMNEG00000036729">
    <property type="expression patterns" value="Expressed in cerebellum and 10 other cell types or tissues"/>
</dbReference>
<evidence type="ECO:0000313" key="1">
    <source>
        <dbReference type="Ensembl" id="ENSMNEP00000026561.1"/>
    </source>
</evidence>
<accession>A0A2K6CS93</accession>
<dbReference type="Ensembl" id="ENSMNET00000050847.1">
    <property type="protein sequence ID" value="ENSMNEP00000026561.1"/>
    <property type="gene ID" value="ENSMNEG00000036729.1"/>
</dbReference>
<sequence>METALDWESLRPTFWSRSSRSPLFLHGFSQLEDNLQSLTKHPHWKNKIWFLNIGS</sequence>
<name>A0A2K6CS93_MACNE</name>
<dbReference type="AlphaFoldDB" id="A0A2K6CS93"/>
<proteinExistence type="predicted"/>
<reference evidence="1" key="1">
    <citation type="submission" date="2025-08" db="UniProtKB">
        <authorList>
            <consortium name="Ensembl"/>
        </authorList>
    </citation>
    <scope>IDENTIFICATION</scope>
</reference>
<dbReference type="OMA" id="TKHPHWK"/>
<evidence type="ECO:0000313" key="2">
    <source>
        <dbReference type="Proteomes" id="UP000233120"/>
    </source>
</evidence>
<organism evidence="1 2">
    <name type="scientific">Macaca nemestrina</name>
    <name type="common">Pig-tailed macaque</name>
    <dbReference type="NCBI Taxonomy" id="9545"/>
    <lineage>
        <taxon>Eukaryota</taxon>
        <taxon>Metazoa</taxon>
        <taxon>Chordata</taxon>
        <taxon>Craniata</taxon>
        <taxon>Vertebrata</taxon>
        <taxon>Euteleostomi</taxon>
        <taxon>Mammalia</taxon>
        <taxon>Eutheria</taxon>
        <taxon>Euarchontoglires</taxon>
        <taxon>Primates</taxon>
        <taxon>Haplorrhini</taxon>
        <taxon>Catarrhini</taxon>
        <taxon>Cercopithecidae</taxon>
        <taxon>Cercopithecinae</taxon>
        <taxon>Macaca</taxon>
    </lineage>
</organism>
<dbReference type="Proteomes" id="UP000233120">
    <property type="component" value="Unassembled WGS sequence"/>
</dbReference>
<keyword evidence="2" id="KW-1185">Reference proteome</keyword>
<protein>
    <submittedName>
        <fullName evidence="1">Uncharacterized protein</fullName>
    </submittedName>
</protein>